<evidence type="ECO:0000313" key="5">
    <source>
        <dbReference type="Proteomes" id="UP000184512"/>
    </source>
</evidence>
<dbReference type="CDD" id="cd10917">
    <property type="entry name" value="CE4_NodB_like_6s_7s"/>
    <property type="match status" value="1"/>
</dbReference>
<proteinExistence type="predicted"/>
<dbReference type="InterPro" id="IPR011330">
    <property type="entry name" value="Glyco_hydro/deAcase_b/a-brl"/>
</dbReference>
<dbReference type="InterPro" id="IPR050248">
    <property type="entry name" value="Polysacc_deacetylase_ArnD"/>
</dbReference>
<evidence type="ECO:0000256" key="2">
    <source>
        <dbReference type="SAM" id="SignalP"/>
    </source>
</evidence>
<feature type="chain" id="PRO_5013178138" evidence="2">
    <location>
        <begin position="30"/>
        <end position="362"/>
    </location>
</feature>
<organism evidence="4 5">
    <name type="scientific">Tessaracoccus bendigoensis DSM 12906</name>
    <dbReference type="NCBI Taxonomy" id="1123357"/>
    <lineage>
        <taxon>Bacteria</taxon>
        <taxon>Bacillati</taxon>
        <taxon>Actinomycetota</taxon>
        <taxon>Actinomycetes</taxon>
        <taxon>Propionibacteriales</taxon>
        <taxon>Propionibacteriaceae</taxon>
        <taxon>Tessaracoccus</taxon>
    </lineage>
</organism>
<dbReference type="InterPro" id="IPR002509">
    <property type="entry name" value="NODB_dom"/>
</dbReference>
<name>A0A1M6IZN9_9ACTN</name>
<reference evidence="5" key="1">
    <citation type="submission" date="2016-11" db="EMBL/GenBank/DDBJ databases">
        <authorList>
            <person name="Varghese N."/>
            <person name="Submissions S."/>
        </authorList>
    </citation>
    <scope>NUCLEOTIDE SEQUENCE [LARGE SCALE GENOMIC DNA]</scope>
    <source>
        <strain evidence="5">DSM 12906</strain>
    </source>
</reference>
<dbReference type="Gene3D" id="3.20.20.370">
    <property type="entry name" value="Glycoside hydrolase/deacetylase"/>
    <property type="match status" value="1"/>
</dbReference>
<evidence type="ECO:0000313" key="4">
    <source>
        <dbReference type="EMBL" id="SHJ39883.1"/>
    </source>
</evidence>
<feature type="region of interest" description="Disordered" evidence="1">
    <location>
        <begin position="152"/>
        <end position="172"/>
    </location>
</feature>
<dbReference type="GO" id="GO:0005975">
    <property type="term" value="P:carbohydrate metabolic process"/>
    <property type="evidence" value="ECO:0007669"/>
    <property type="project" value="InterPro"/>
</dbReference>
<sequence>MRVPRIVATVIAAVSVLATLGVTAPSANADVNVYTTPGEHTVNGRQWRTWCEPYSRTARCTTQIKVGGVWTFNNLTYLPSPRSLWVGNPLATPGYHVVKGRKWYTECDTPRTGGNGCRSYIDTTGRGNYVFNNVVQFGQIRTDLDSLYKYRPPADPTPTPAPSGPYSITKGPNTSNRVILTFDDCPKSLSSFRTTVKAVSDMGVRLALFPTGDCVTAGRFDAAYARSLGHYVFNHSISHPQLTNLSYSAVVRQLGAPGIVTTYGRPPYGAYNSTVRSAYDAVGMRIWTWTVDTNDWRGKSSSELVRYVVNNSSGGDTVLMHMQWNGFNASSIRSMRDGLSAKGVGMCRNTGAVAAKPAGISC</sequence>
<dbReference type="EMBL" id="FQZG01000045">
    <property type="protein sequence ID" value="SHJ39883.1"/>
    <property type="molecule type" value="Genomic_DNA"/>
</dbReference>
<evidence type="ECO:0000259" key="3">
    <source>
        <dbReference type="Pfam" id="PF01522"/>
    </source>
</evidence>
<dbReference type="AlphaFoldDB" id="A0A1M6IZN9"/>
<dbReference type="GO" id="GO:0016810">
    <property type="term" value="F:hydrolase activity, acting on carbon-nitrogen (but not peptide) bonds"/>
    <property type="evidence" value="ECO:0007669"/>
    <property type="project" value="InterPro"/>
</dbReference>
<dbReference type="PANTHER" id="PTHR10587">
    <property type="entry name" value="GLYCOSYL TRANSFERASE-RELATED"/>
    <property type="match status" value="1"/>
</dbReference>
<dbReference type="SUPFAM" id="SSF88713">
    <property type="entry name" value="Glycoside hydrolase/deacetylase"/>
    <property type="match status" value="1"/>
</dbReference>
<protein>
    <submittedName>
        <fullName evidence="4">Peptidoglycan/xylan/chitin deacetylase, PgdA/CDA1 family</fullName>
    </submittedName>
</protein>
<dbReference type="Pfam" id="PF01522">
    <property type="entry name" value="Polysacc_deac_1"/>
    <property type="match status" value="1"/>
</dbReference>
<dbReference type="STRING" id="1123357.SAMN02745244_02421"/>
<evidence type="ECO:0000256" key="1">
    <source>
        <dbReference type="SAM" id="MobiDB-lite"/>
    </source>
</evidence>
<dbReference type="Proteomes" id="UP000184512">
    <property type="component" value="Unassembled WGS sequence"/>
</dbReference>
<dbReference type="RefSeq" id="WP_073188630.1">
    <property type="nucleotide sequence ID" value="NZ_FQZG01000045.1"/>
</dbReference>
<gene>
    <name evidence="4" type="ORF">SAMN02745244_02421</name>
</gene>
<keyword evidence="2" id="KW-0732">Signal</keyword>
<feature type="compositionally biased region" description="Pro residues" evidence="1">
    <location>
        <begin position="153"/>
        <end position="163"/>
    </location>
</feature>
<keyword evidence="5" id="KW-1185">Reference proteome</keyword>
<feature type="signal peptide" evidence="2">
    <location>
        <begin position="1"/>
        <end position="29"/>
    </location>
</feature>
<feature type="domain" description="NodB homology" evidence="3">
    <location>
        <begin position="171"/>
        <end position="286"/>
    </location>
</feature>
<accession>A0A1M6IZN9</accession>